<keyword evidence="2" id="KW-1185">Reference proteome</keyword>
<evidence type="ECO:0000313" key="1">
    <source>
        <dbReference type="EMBL" id="MET3659231.1"/>
    </source>
</evidence>
<proteinExistence type="predicted"/>
<accession>A0ABV2KDS0</accession>
<reference evidence="1 2" key="1">
    <citation type="submission" date="2024-06" db="EMBL/GenBank/DDBJ databases">
        <title>Sorghum-associated microbial communities from plants grown in Nebraska, USA.</title>
        <authorList>
            <person name="Schachtman D."/>
        </authorList>
    </citation>
    <scope>NUCLEOTIDE SEQUENCE [LARGE SCALE GENOMIC DNA]</scope>
    <source>
        <strain evidence="1 2">1288</strain>
    </source>
</reference>
<dbReference type="RefSeq" id="WP_354314713.1">
    <property type="nucleotide sequence ID" value="NZ_JBEPME010000008.1"/>
</dbReference>
<comment type="caution">
    <text evidence="1">The sequence shown here is derived from an EMBL/GenBank/DDBJ whole genome shotgun (WGS) entry which is preliminary data.</text>
</comment>
<evidence type="ECO:0000313" key="2">
    <source>
        <dbReference type="Proteomes" id="UP001549104"/>
    </source>
</evidence>
<sequence length="230" mass="27326">MDRIYFVDNPWPNGHRVINFKWSAHFKYEEEEVLKERTGLYFDLHLETADYYEEDLDLDENDDEEVDDWHAKIVWNNYHSCTMSSQEWDYKGFHVGSDEAPFDLETLDGKAYEIDFLSKDEQKNLNLDLTAFDVYLLGHDATAYHIIKFTKEDGQSYQIDWKGKLALAYTGDYEFRYDFHALISSTSFSGITIPDEITDYRAYELLERFVSKPTLFELQNDNGKRKFIFK</sequence>
<gene>
    <name evidence="1" type="ORF">ABIC55_004351</name>
</gene>
<dbReference type="Proteomes" id="UP001549104">
    <property type="component" value="Unassembled WGS sequence"/>
</dbReference>
<protein>
    <submittedName>
        <fullName evidence="1">Uncharacterized protein</fullName>
    </submittedName>
</protein>
<dbReference type="EMBL" id="JBEPME010000008">
    <property type="protein sequence ID" value="MET3659231.1"/>
    <property type="molecule type" value="Genomic_DNA"/>
</dbReference>
<organism evidence="1 2">
    <name type="scientific">Sporosarcina psychrophila</name>
    <name type="common">Bacillus psychrophilus</name>
    <dbReference type="NCBI Taxonomy" id="1476"/>
    <lineage>
        <taxon>Bacteria</taxon>
        <taxon>Bacillati</taxon>
        <taxon>Bacillota</taxon>
        <taxon>Bacilli</taxon>
        <taxon>Bacillales</taxon>
        <taxon>Caryophanaceae</taxon>
        <taxon>Sporosarcina</taxon>
    </lineage>
</organism>
<name>A0ABV2KDS0_SPOPS</name>